<evidence type="ECO:0000256" key="11">
    <source>
        <dbReference type="PIRSR" id="PIRSR006268-2"/>
    </source>
</evidence>
<name>A0A1J0GEC9_9CLOT</name>
<dbReference type="Pfam" id="PF02424">
    <property type="entry name" value="ApbE"/>
    <property type="match status" value="1"/>
</dbReference>
<dbReference type="PANTHER" id="PTHR30040">
    <property type="entry name" value="THIAMINE BIOSYNTHESIS LIPOPROTEIN APBE"/>
    <property type="match status" value="1"/>
</dbReference>
<feature type="binding site" evidence="11">
    <location>
        <position position="176"/>
    </location>
    <ligand>
        <name>Mg(2+)</name>
        <dbReference type="ChEBI" id="CHEBI:18420"/>
    </ligand>
</feature>
<evidence type="ECO:0000256" key="8">
    <source>
        <dbReference type="ARBA" id="ARBA00031306"/>
    </source>
</evidence>
<evidence type="ECO:0000256" key="1">
    <source>
        <dbReference type="ARBA" id="ARBA00011955"/>
    </source>
</evidence>
<evidence type="ECO:0000313" key="12">
    <source>
        <dbReference type="EMBL" id="APC39724.1"/>
    </source>
</evidence>
<dbReference type="InterPro" id="IPR003374">
    <property type="entry name" value="ApbE-like_sf"/>
</dbReference>
<dbReference type="EC" id="2.7.1.180" evidence="1 10"/>
<comment type="catalytic activity">
    <reaction evidence="9 10">
        <text>L-threonyl-[protein] + FAD = FMN-L-threonyl-[protein] + AMP + H(+)</text>
        <dbReference type="Rhea" id="RHEA:36847"/>
        <dbReference type="Rhea" id="RHEA-COMP:11060"/>
        <dbReference type="Rhea" id="RHEA-COMP:11061"/>
        <dbReference type="ChEBI" id="CHEBI:15378"/>
        <dbReference type="ChEBI" id="CHEBI:30013"/>
        <dbReference type="ChEBI" id="CHEBI:57692"/>
        <dbReference type="ChEBI" id="CHEBI:74257"/>
        <dbReference type="ChEBI" id="CHEBI:456215"/>
        <dbReference type="EC" id="2.7.1.180"/>
    </reaction>
</comment>
<organism evidence="12 13">
    <name type="scientific">Clostridium estertheticum subsp. estertheticum</name>
    <dbReference type="NCBI Taxonomy" id="1552"/>
    <lineage>
        <taxon>Bacteria</taxon>
        <taxon>Bacillati</taxon>
        <taxon>Bacillota</taxon>
        <taxon>Clostridia</taxon>
        <taxon>Eubacteriales</taxon>
        <taxon>Clostridiaceae</taxon>
        <taxon>Clostridium</taxon>
    </lineage>
</organism>
<evidence type="ECO:0000313" key="13">
    <source>
        <dbReference type="Proteomes" id="UP000182569"/>
    </source>
</evidence>
<accession>A0A1J0GEC9</accession>
<dbReference type="EMBL" id="CP015756">
    <property type="protein sequence ID" value="APC39724.1"/>
    <property type="molecule type" value="Genomic_DNA"/>
</dbReference>
<evidence type="ECO:0000256" key="9">
    <source>
        <dbReference type="ARBA" id="ARBA00048540"/>
    </source>
</evidence>
<keyword evidence="13" id="KW-1185">Reference proteome</keyword>
<dbReference type="OrthoDB" id="9778595at2"/>
<dbReference type="Proteomes" id="UP000182569">
    <property type="component" value="Chromosome"/>
</dbReference>
<evidence type="ECO:0000256" key="2">
    <source>
        <dbReference type="ARBA" id="ARBA00016337"/>
    </source>
</evidence>
<proteinExistence type="inferred from homology"/>
<dbReference type="RefSeq" id="WP_071612018.1">
    <property type="nucleotide sequence ID" value="NZ_CP015756.1"/>
</dbReference>
<dbReference type="GO" id="GO:0016740">
    <property type="term" value="F:transferase activity"/>
    <property type="evidence" value="ECO:0007669"/>
    <property type="project" value="UniProtKB-UniRule"/>
</dbReference>
<gene>
    <name evidence="12" type="ORF">A7L45_06405</name>
</gene>
<keyword evidence="4 10" id="KW-0808">Transferase</keyword>
<feature type="binding site" evidence="11">
    <location>
        <position position="297"/>
    </location>
    <ligand>
        <name>Mg(2+)</name>
        <dbReference type="ChEBI" id="CHEBI:18420"/>
    </ligand>
</feature>
<evidence type="ECO:0000256" key="6">
    <source>
        <dbReference type="ARBA" id="ARBA00022827"/>
    </source>
</evidence>
<dbReference type="AlphaFoldDB" id="A0A1J0GEC9"/>
<dbReference type="InterPro" id="IPR024932">
    <property type="entry name" value="ApbE"/>
</dbReference>
<dbReference type="SUPFAM" id="SSF143631">
    <property type="entry name" value="ApbE-like"/>
    <property type="match status" value="1"/>
</dbReference>
<sequence length="353" mass="38683">MKRNICMIGICILLFAIPITAWLISDRANKQLYEDTFISMDTPMKLSANGPKAKIIVNESKKKVDELNEMASPTIATSDVSKINKAAGKNYVKVHPEIIKMLVSSQKYSKISNGVWDISVGPLANLWAIGTDKAKKPSDIDIKTKLPLIDYNKIKINEKDNSVMLMETGMAIDLGGIAKGFAVDEVDKIYKKYNAQNGLIDLGSSSIYGIGKNGKNSPWSIGIKHPRSDGSDKYIGIIKISNQGISTSGDYQRYFIQNGKRYHHIISPSTGYPVDNGVMSVTVVVDGSVPDNGMLADILSLTVFGLGPDKGIKLINSMPNVSCIVTTTNFKIYKSSGFKDKIINLNEDFKFVN</sequence>
<evidence type="ECO:0000256" key="3">
    <source>
        <dbReference type="ARBA" id="ARBA00022630"/>
    </source>
</evidence>
<dbReference type="PANTHER" id="PTHR30040:SF2">
    <property type="entry name" value="FAD:PROTEIN FMN TRANSFERASE"/>
    <property type="match status" value="1"/>
</dbReference>
<keyword evidence="6 10" id="KW-0274">FAD</keyword>
<evidence type="ECO:0000256" key="4">
    <source>
        <dbReference type="ARBA" id="ARBA00022679"/>
    </source>
</evidence>
<dbReference type="STRING" id="1552.A7L45_06405"/>
<evidence type="ECO:0000256" key="7">
    <source>
        <dbReference type="ARBA" id="ARBA00022842"/>
    </source>
</evidence>
<comment type="cofactor">
    <cofactor evidence="11">
        <name>Mg(2+)</name>
        <dbReference type="ChEBI" id="CHEBI:18420"/>
    </cofactor>
    <cofactor evidence="11">
        <name>Mn(2+)</name>
        <dbReference type="ChEBI" id="CHEBI:29035"/>
    </cofactor>
    <text evidence="11">Magnesium. Can also use manganese.</text>
</comment>
<protein>
    <recommendedName>
        <fullName evidence="2 10">FAD:protein FMN transferase</fullName>
        <ecNumber evidence="1 10">2.7.1.180</ecNumber>
    </recommendedName>
    <alternativeName>
        <fullName evidence="8 10">Flavin transferase</fullName>
    </alternativeName>
</protein>
<comment type="similarity">
    <text evidence="10">Belongs to the ApbE family.</text>
</comment>
<dbReference type="KEGG" id="ceu:A7L45_06405"/>
<dbReference type="GO" id="GO:0046872">
    <property type="term" value="F:metal ion binding"/>
    <property type="evidence" value="ECO:0007669"/>
    <property type="project" value="UniProtKB-UniRule"/>
</dbReference>
<keyword evidence="3 10" id="KW-0285">Flavoprotein</keyword>
<dbReference type="PIRSF" id="PIRSF006268">
    <property type="entry name" value="ApbE"/>
    <property type="match status" value="1"/>
</dbReference>
<evidence type="ECO:0000256" key="10">
    <source>
        <dbReference type="PIRNR" id="PIRNR006268"/>
    </source>
</evidence>
<dbReference type="Gene3D" id="3.10.520.10">
    <property type="entry name" value="ApbE-like domains"/>
    <property type="match status" value="1"/>
</dbReference>
<evidence type="ECO:0000256" key="5">
    <source>
        <dbReference type="ARBA" id="ARBA00022723"/>
    </source>
</evidence>
<reference evidence="13" key="1">
    <citation type="journal article" date="2016" name="Front. Microbiol.">
        <title>Complete Genome Sequence of Clostridium estertheticum DSM 8809, a Microbe Identified in Spoiled Vacuum Packed Beef.</title>
        <authorList>
            <person name="Yu Z."/>
            <person name="Gunn L."/>
            <person name="Brennan E."/>
            <person name="Reid R."/>
            <person name="Wall P.G."/>
            <person name="Gaora O.P."/>
            <person name="Hurley D."/>
            <person name="Bolton D."/>
            <person name="Fanning S."/>
        </authorList>
    </citation>
    <scope>NUCLEOTIDE SEQUENCE [LARGE SCALE GENOMIC DNA]</scope>
    <source>
        <strain evidence="13">DSM 8809</strain>
    </source>
</reference>
<keyword evidence="7 10" id="KW-0460">Magnesium</keyword>
<keyword evidence="5 10" id="KW-0479">Metal-binding</keyword>